<feature type="region of interest" description="Disordered" evidence="3">
    <location>
        <begin position="563"/>
        <end position="582"/>
    </location>
</feature>
<dbReference type="SMART" id="SM00324">
    <property type="entry name" value="RhoGAP"/>
    <property type="match status" value="1"/>
</dbReference>
<dbReference type="CDD" id="cd00590">
    <property type="entry name" value="RRM_SF"/>
    <property type="match status" value="2"/>
</dbReference>
<dbReference type="SUPFAM" id="SSF54928">
    <property type="entry name" value="RNA-binding domain, RBD"/>
    <property type="match status" value="1"/>
</dbReference>
<evidence type="ECO:0000256" key="3">
    <source>
        <dbReference type="SAM" id="MobiDB-lite"/>
    </source>
</evidence>
<reference evidence="6" key="1">
    <citation type="submission" date="2022-07" db="EMBL/GenBank/DDBJ databases">
        <title>Genome analysis of Parmales, a sister group of diatoms, reveals the evolutionary specialization of diatoms from phago-mixotrophs to photoautotrophs.</title>
        <authorList>
            <person name="Ban H."/>
            <person name="Sato S."/>
            <person name="Yoshikawa S."/>
            <person name="Kazumasa Y."/>
            <person name="Nakamura Y."/>
            <person name="Ichinomiya M."/>
            <person name="Saitoh K."/>
            <person name="Sato N."/>
            <person name="Blanc-Mathieu R."/>
            <person name="Endo H."/>
            <person name="Kuwata A."/>
            <person name="Ogata H."/>
        </authorList>
    </citation>
    <scope>NUCLEOTIDE SEQUENCE</scope>
</reference>
<dbReference type="GO" id="GO:0005737">
    <property type="term" value="C:cytoplasm"/>
    <property type="evidence" value="ECO:0007669"/>
    <property type="project" value="TreeGrafter"/>
</dbReference>
<feature type="region of interest" description="Disordered" evidence="3">
    <location>
        <begin position="798"/>
        <end position="833"/>
    </location>
</feature>
<accession>A0A9W7ABL1</accession>
<feature type="region of interest" description="Disordered" evidence="3">
    <location>
        <begin position="308"/>
        <end position="340"/>
    </location>
</feature>
<evidence type="ECO:0000256" key="1">
    <source>
        <dbReference type="ARBA" id="ARBA00022837"/>
    </source>
</evidence>
<dbReference type="InterPro" id="IPR012677">
    <property type="entry name" value="Nucleotide-bd_a/b_plait_sf"/>
</dbReference>
<dbReference type="InterPro" id="IPR011992">
    <property type="entry name" value="EF-hand-dom_pair"/>
</dbReference>
<dbReference type="Proteomes" id="UP001165082">
    <property type="component" value="Unassembled WGS sequence"/>
</dbReference>
<dbReference type="InterPro" id="IPR035979">
    <property type="entry name" value="RBD_domain_sf"/>
</dbReference>
<proteinExistence type="predicted"/>
<evidence type="ECO:0000313" key="7">
    <source>
        <dbReference type="Proteomes" id="UP001165082"/>
    </source>
</evidence>
<dbReference type="SMART" id="SM00054">
    <property type="entry name" value="EFh"/>
    <property type="match status" value="2"/>
</dbReference>
<comment type="caution">
    <text evidence="6">The sequence shown here is derived from an EMBL/GenBank/DDBJ whole genome shotgun (WGS) entry which is preliminary data.</text>
</comment>
<dbReference type="Gene3D" id="1.10.555.10">
    <property type="entry name" value="Rho GTPase activation protein"/>
    <property type="match status" value="1"/>
</dbReference>
<sequence>ADDLSATPLPDIGATIFKFMTTAVAPLVSYKVARVLLSVPYTLQDAATWVDSKVWSKEEKKFFFKAMRHLKYFIEVEETVYYRKTMIQFYKDAGTTEKIKDVEMNLVKFKNREVTMFNKLSSKYNIPNPCLPAEMPAGLLATKFGSAVVRKSEEFGTGSVGDEEMIPFFTFLLDADNLDKISKNFDQAEKDREKRFADVNLDDNWTPDKVFDLSDQDDSGFLDLDELDFALTSVLGKLVTRTDVEKLMGKYGKDNNGTLNKDEFRKFAKEMEAKKTKASNSLFKRNKSKQLEANLVADQRKTLRMREAKKLASQQNLRAPSSKARNPSPSSSSQSQELPFLSTETTSNLKLLVGNVELNVKEVGIYRVPGDSTEVKELVSKVSSGIALSNESLSNLSSVNVATSAIKMVLRSHQPIIPYHSYDAFVGASSPADAHVALASLEDATFVKYFLKHIALVAKNEKQNKMGNSQLATCCGVILFRENEDPPTDLIAEGEKIKRKVEVCKMILDNLDEVLDDAEKVEVEKVDGGAGDEDNWATEKKPAAAPKVELDLVEEYVEDVDDGWGDEEETIGGGGGKKEDDIDGISTTPAVTALTPDQCTIKVTWKKNSADEPSSKEAIIAVFSEFGNVKKVGIKESSDAKKSKSALVVFDASESVRKAIDGYKGSWKVKAYATSGDGAAAGAGAGEQPGSTKSATSTASTPKSTKSSSSAKSSKVVDSMFERSIKISWKNSSSNQPPSNNELKQAFAKYGTVSKLMPTDKEPYAVILFQNAEEALYAARNYGGELGAGVKVKLLKDGNAASPGSNSRTQTVKVSPKKKSPASTPSTSPRLAPLKTTPTAAAKLALYQQQVAPPSDSSFESAMSAAQKMLQMGSTSANSSPMADSYNRVELRAKEQKSALIIEKLMSRNESNEAALARAMEQIQELTRELSGVNQREVMSSTAKSMEEHEWASENMSLKVQLKETEKSEGEARKELIELKQEVQVMKAELHSVERTSRTIEIVQEKAYERAQREVGAKLLMQENRLGAQGNEIASLTQSNNALIKENKALDTQNTEACSELVGWRVRAEAAELELKSLGKLATTEEEKRSLALARLLNSKVVGVDVGNLPIGISSGTAGGDFASPHKNGPNEIASPLPVSRSPTAIEASRREAARQRVITSQDILEQAWNAQRALAERLDRDIAMAGGTLGRSVGLNMSSIHVKNLTGYSGAKVWR</sequence>
<feature type="region of interest" description="Disordered" evidence="3">
    <location>
        <begin position="679"/>
        <end position="715"/>
    </location>
</feature>
<keyword evidence="7" id="KW-1185">Reference proteome</keyword>
<feature type="coiled-coil region" evidence="2">
    <location>
        <begin position="1033"/>
        <end position="1088"/>
    </location>
</feature>
<dbReference type="CDD" id="cd00159">
    <property type="entry name" value="RhoGAP"/>
    <property type="match status" value="1"/>
</dbReference>
<evidence type="ECO:0000259" key="5">
    <source>
        <dbReference type="PROSITE" id="PS50238"/>
    </source>
</evidence>
<dbReference type="GO" id="GO:0005096">
    <property type="term" value="F:GTPase activator activity"/>
    <property type="evidence" value="ECO:0007669"/>
    <property type="project" value="TreeGrafter"/>
</dbReference>
<keyword evidence="2" id="KW-0175">Coiled coil</keyword>
<feature type="domain" description="Rho-GAP" evidence="5">
    <location>
        <begin position="315"/>
        <end position="515"/>
    </location>
</feature>
<dbReference type="AlphaFoldDB" id="A0A9W7ABL1"/>
<dbReference type="CDD" id="cd00051">
    <property type="entry name" value="EFh"/>
    <property type="match status" value="1"/>
</dbReference>
<dbReference type="InterPro" id="IPR018247">
    <property type="entry name" value="EF_Hand_1_Ca_BS"/>
</dbReference>
<feature type="non-terminal residue" evidence="6">
    <location>
        <position position="1"/>
    </location>
</feature>
<dbReference type="GO" id="GO:0005509">
    <property type="term" value="F:calcium ion binding"/>
    <property type="evidence" value="ECO:0007669"/>
    <property type="project" value="InterPro"/>
</dbReference>
<dbReference type="PANTHER" id="PTHR45808:SF2">
    <property type="entry name" value="RHO GTPASE-ACTIVATING PROTEIN 68F"/>
    <property type="match status" value="1"/>
</dbReference>
<feature type="compositionally biased region" description="Low complexity" evidence="3">
    <location>
        <begin position="318"/>
        <end position="340"/>
    </location>
</feature>
<organism evidence="6 7">
    <name type="scientific">Triparma retinervis</name>
    <dbReference type="NCBI Taxonomy" id="2557542"/>
    <lineage>
        <taxon>Eukaryota</taxon>
        <taxon>Sar</taxon>
        <taxon>Stramenopiles</taxon>
        <taxon>Ochrophyta</taxon>
        <taxon>Bolidophyceae</taxon>
        <taxon>Parmales</taxon>
        <taxon>Triparmaceae</taxon>
        <taxon>Triparma</taxon>
    </lineage>
</organism>
<evidence type="ECO:0000256" key="2">
    <source>
        <dbReference type="SAM" id="Coils"/>
    </source>
</evidence>
<dbReference type="InterPro" id="IPR008936">
    <property type="entry name" value="Rho_GTPase_activation_prot"/>
</dbReference>
<protein>
    <recommendedName>
        <fullName evidence="8">Calmodulin</fullName>
    </recommendedName>
</protein>
<dbReference type="SUPFAM" id="SSF48350">
    <property type="entry name" value="GTPase activation domain, GAP"/>
    <property type="match status" value="1"/>
</dbReference>
<evidence type="ECO:0000259" key="4">
    <source>
        <dbReference type="PROSITE" id="PS50222"/>
    </source>
</evidence>
<dbReference type="GO" id="GO:0007264">
    <property type="term" value="P:small GTPase-mediated signal transduction"/>
    <property type="evidence" value="ECO:0007669"/>
    <property type="project" value="TreeGrafter"/>
</dbReference>
<dbReference type="SUPFAM" id="SSF47473">
    <property type="entry name" value="EF-hand"/>
    <property type="match status" value="1"/>
</dbReference>
<dbReference type="EMBL" id="BRXZ01002730">
    <property type="protein sequence ID" value="GMH69029.1"/>
    <property type="molecule type" value="Genomic_DNA"/>
</dbReference>
<feature type="domain" description="EF-hand" evidence="4">
    <location>
        <begin position="239"/>
        <end position="274"/>
    </location>
</feature>
<dbReference type="PROSITE" id="PS50238">
    <property type="entry name" value="RHOGAP"/>
    <property type="match status" value="1"/>
</dbReference>
<gene>
    <name evidence="6" type="ORF">TrRE_jg13603</name>
</gene>
<feature type="compositionally biased region" description="Low complexity" evidence="3">
    <location>
        <begin position="821"/>
        <end position="833"/>
    </location>
</feature>
<dbReference type="Pfam" id="PF13499">
    <property type="entry name" value="EF-hand_7"/>
    <property type="match status" value="1"/>
</dbReference>
<dbReference type="PANTHER" id="PTHR45808">
    <property type="entry name" value="RHO GTPASE-ACTIVATING PROTEIN 68F"/>
    <property type="match status" value="1"/>
</dbReference>
<name>A0A9W7ABL1_9STRA</name>
<dbReference type="Pfam" id="PF00620">
    <property type="entry name" value="RhoGAP"/>
    <property type="match status" value="1"/>
</dbReference>
<dbReference type="PROSITE" id="PS50222">
    <property type="entry name" value="EF_HAND_2"/>
    <property type="match status" value="2"/>
</dbReference>
<feature type="compositionally biased region" description="Low complexity" evidence="3">
    <location>
        <begin position="691"/>
        <end position="714"/>
    </location>
</feature>
<dbReference type="GO" id="GO:0003676">
    <property type="term" value="F:nucleic acid binding"/>
    <property type="evidence" value="ECO:0007669"/>
    <property type="project" value="InterPro"/>
</dbReference>
<feature type="coiled-coil region" evidence="2">
    <location>
        <begin position="902"/>
        <end position="936"/>
    </location>
</feature>
<dbReference type="InterPro" id="IPR002048">
    <property type="entry name" value="EF_hand_dom"/>
</dbReference>
<feature type="coiled-coil region" evidence="2">
    <location>
        <begin position="962"/>
        <end position="996"/>
    </location>
</feature>
<dbReference type="Gene3D" id="1.10.238.10">
    <property type="entry name" value="EF-hand"/>
    <property type="match status" value="1"/>
</dbReference>
<dbReference type="PROSITE" id="PS00018">
    <property type="entry name" value="EF_HAND_1"/>
    <property type="match status" value="1"/>
</dbReference>
<evidence type="ECO:0008006" key="8">
    <source>
        <dbReference type="Google" id="ProtNLM"/>
    </source>
</evidence>
<feature type="domain" description="EF-hand" evidence="4">
    <location>
        <begin position="208"/>
        <end position="237"/>
    </location>
</feature>
<keyword evidence="1" id="KW-0106">Calcium</keyword>
<dbReference type="Gene3D" id="3.30.70.330">
    <property type="match status" value="2"/>
</dbReference>
<dbReference type="OrthoDB" id="26525at2759"/>
<evidence type="ECO:0000313" key="6">
    <source>
        <dbReference type="EMBL" id="GMH69029.1"/>
    </source>
</evidence>
<dbReference type="InterPro" id="IPR000198">
    <property type="entry name" value="RhoGAP_dom"/>
</dbReference>